<evidence type="ECO:0000313" key="3">
    <source>
        <dbReference type="EMBL" id="CAE7355342.1"/>
    </source>
</evidence>
<organism evidence="3 4">
    <name type="scientific">Symbiodinium natans</name>
    <dbReference type="NCBI Taxonomy" id="878477"/>
    <lineage>
        <taxon>Eukaryota</taxon>
        <taxon>Sar</taxon>
        <taxon>Alveolata</taxon>
        <taxon>Dinophyceae</taxon>
        <taxon>Suessiales</taxon>
        <taxon>Symbiodiniaceae</taxon>
        <taxon>Symbiodinium</taxon>
    </lineage>
</organism>
<keyword evidence="4" id="KW-1185">Reference proteome</keyword>
<keyword evidence="2" id="KW-0677">Repeat</keyword>
<dbReference type="Proteomes" id="UP000604046">
    <property type="component" value="Unassembled WGS sequence"/>
</dbReference>
<dbReference type="Gene3D" id="2.120.10.80">
    <property type="entry name" value="Kelch-type beta propeller"/>
    <property type="match status" value="2"/>
</dbReference>
<proteinExistence type="predicted"/>
<dbReference type="PANTHER" id="PTHR46093:SF18">
    <property type="entry name" value="FIBRONECTIN TYPE-III DOMAIN-CONTAINING PROTEIN"/>
    <property type="match status" value="1"/>
</dbReference>
<accession>A0A812Q1W6</accession>
<name>A0A812Q1W6_9DINO</name>
<protein>
    <submittedName>
        <fullName evidence="3">Tea1 protein</fullName>
    </submittedName>
</protein>
<evidence type="ECO:0000256" key="1">
    <source>
        <dbReference type="ARBA" id="ARBA00022441"/>
    </source>
</evidence>
<dbReference type="AlphaFoldDB" id="A0A812Q1W6"/>
<dbReference type="PANTHER" id="PTHR46093">
    <property type="entry name" value="ACYL-COA-BINDING DOMAIN-CONTAINING PROTEIN 5"/>
    <property type="match status" value="1"/>
</dbReference>
<evidence type="ECO:0000313" key="4">
    <source>
        <dbReference type="Proteomes" id="UP000604046"/>
    </source>
</evidence>
<dbReference type="EMBL" id="CAJNDS010002157">
    <property type="protein sequence ID" value="CAE7355342.1"/>
    <property type="molecule type" value="Genomic_DNA"/>
</dbReference>
<sequence>MSHPFYTTIAAEAWASLLDGSGPTPQGRTNSAMCAGDGSGGKAYLFGGYNHNNNPEDLDRMNDTWVLDLSGPSWAEVSVTEGTVRRAGHTMVCTGDSLLVFGGQSKIGGTSQGHNDLWKLTLATSTWEQLTPSGTLPPARSQHSAVWNPDTQSMLVYGGADSTFLGDLWSYSLTANSWTQLTPTGGPLGTRDEHTALWNPVDNTMLLTGGTRRHASLPPAGSEGNDLWSYDPQANTWTELIPQGSPNAPAGRRQTSLVWNTAAQAALLFAGNMGSPSVLNDLWEYKAASNWTQLVPATSPPARHDHQAVWASTQVMIVFGGYDGSYLVDTWQYTP</sequence>
<keyword evidence="1" id="KW-0880">Kelch repeat</keyword>
<dbReference type="SUPFAM" id="SSF117281">
    <property type="entry name" value="Kelch motif"/>
    <property type="match status" value="2"/>
</dbReference>
<dbReference type="InterPro" id="IPR015915">
    <property type="entry name" value="Kelch-typ_b-propeller"/>
</dbReference>
<dbReference type="OrthoDB" id="286745at2759"/>
<evidence type="ECO:0000256" key="2">
    <source>
        <dbReference type="ARBA" id="ARBA00022737"/>
    </source>
</evidence>
<reference evidence="3" key="1">
    <citation type="submission" date="2021-02" db="EMBL/GenBank/DDBJ databases">
        <authorList>
            <person name="Dougan E. K."/>
            <person name="Rhodes N."/>
            <person name="Thang M."/>
            <person name="Chan C."/>
        </authorList>
    </citation>
    <scope>NUCLEOTIDE SEQUENCE</scope>
</reference>
<comment type="caution">
    <text evidence="3">The sequence shown here is derived from an EMBL/GenBank/DDBJ whole genome shotgun (WGS) entry which is preliminary data.</text>
</comment>
<dbReference type="Pfam" id="PF24681">
    <property type="entry name" value="Kelch_KLHDC2_KLHL20_DRC7"/>
    <property type="match status" value="1"/>
</dbReference>
<gene>
    <name evidence="3" type="primary">tea1</name>
    <name evidence="3" type="ORF">SNAT2548_LOCUS18880</name>
</gene>